<dbReference type="KEGG" id="cci:CC1G_05449"/>
<dbReference type="Pfam" id="PF00248">
    <property type="entry name" value="Aldo_ket_red"/>
    <property type="match status" value="1"/>
</dbReference>
<dbReference type="GO" id="GO:0016491">
    <property type="term" value="F:oxidoreductase activity"/>
    <property type="evidence" value="ECO:0007669"/>
    <property type="project" value="UniProtKB-KW"/>
</dbReference>
<dbReference type="eggNOG" id="KOG4249">
    <property type="taxonomic scope" value="Eukaryota"/>
</dbReference>
<accession>A8P5A6</accession>
<feature type="compositionally biased region" description="Basic and acidic residues" evidence="2">
    <location>
        <begin position="570"/>
        <end position="581"/>
    </location>
</feature>
<dbReference type="RefSeq" id="XP_001838896.2">
    <property type="nucleotide sequence ID" value="XM_001838844.2"/>
</dbReference>
<keyword evidence="3" id="KW-1133">Transmembrane helix</keyword>
<dbReference type="STRING" id="240176.A8P5A6"/>
<keyword evidence="3" id="KW-0472">Membrane</keyword>
<dbReference type="InterPro" id="IPR036812">
    <property type="entry name" value="NAD(P)_OxRdtase_dom_sf"/>
</dbReference>
<dbReference type="InterPro" id="IPR020471">
    <property type="entry name" value="AKR"/>
</dbReference>
<dbReference type="AlphaFoldDB" id="A8P5A6"/>
<reference evidence="6 7" key="1">
    <citation type="journal article" date="2010" name="Proc. Natl. Acad. Sci. U.S.A.">
        <title>Insights into evolution of multicellular fungi from the assembled chromosomes of the mushroom Coprinopsis cinerea (Coprinus cinereus).</title>
        <authorList>
            <person name="Stajich J.E."/>
            <person name="Wilke S.K."/>
            <person name="Ahren D."/>
            <person name="Au C.H."/>
            <person name="Birren B.W."/>
            <person name="Borodovsky M."/>
            <person name="Burns C."/>
            <person name="Canback B."/>
            <person name="Casselton L.A."/>
            <person name="Cheng C.K."/>
            <person name="Deng J."/>
            <person name="Dietrich F.S."/>
            <person name="Fargo D.C."/>
            <person name="Farman M.L."/>
            <person name="Gathman A.C."/>
            <person name="Goldberg J."/>
            <person name="Guigo R."/>
            <person name="Hoegger P.J."/>
            <person name="Hooker J.B."/>
            <person name="Huggins A."/>
            <person name="James T.Y."/>
            <person name="Kamada T."/>
            <person name="Kilaru S."/>
            <person name="Kodira C."/>
            <person name="Kues U."/>
            <person name="Kupfer D."/>
            <person name="Kwan H.S."/>
            <person name="Lomsadze A."/>
            <person name="Li W."/>
            <person name="Lilly W.W."/>
            <person name="Ma L.J."/>
            <person name="Mackey A.J."/>
            <person name="Manning G."/>
            <person name="Martin F."/>
            <person name="Muraguchi H."/>
            <person name="Natvig D.O."/>
            <person name="Palmerini H."/>
            <person name="Ramesh M.A."/>
            <person name="Rehmeyer C.J."/>
            <person name="Roe B.A."/>
            <person name="Shenoy N."/>
            <person name="Stanke M."/>
            <person name="Ter-Hovhannisyan V."/>
            <person name="Tunlid A."/>
            <person name="Velagapudi R."/>
            <person name="Vision T.J."/>
            <person name="Zeng Q."/>
            <person name="Zolan M.E."/>
            <person name="Pukkila P.J."/>
        </authorList>
    </citation>
    <scope>NUCLEOTIDE SEQUENCE [LARGE SCALE GENOMIC DNA]</scope>
    <source>
        <strain evidence="7">Okayama-7 / 130 / ATCC MYA-4618 / FGSC 9003</strain>
    </source>
</reference>
<evidence type="ECO:0000259" key="4">
    <source>
        <dbReference type="Pfam" id="PF00248"/>
    </source>
</evidence>
<dbReference type="PANTHER" id="PTHR43625">
    <property type="entry name" value="AFLATOXIN B1 ALDEHYDE REDUCTASE"/>
    <property type="match status" value="1"/>
</dbReference>
<feature type="region of interest" description="Disordered" evidence="2">
    <location>
        <begin position="570"/>
        <end position="589"/>
    </location>
</feature>
<dbReference type="Pfam" id="PF04884">
    <property type="entry name" value="UVB_sens_prot"/>
    <property type="match status" value="1"/>
</dbReference>
<dbReference type="InterPro" id="IPR054549">
    <property type="entry name" value="UVB_sens_RUS_dom"/>
</dbReference>
<dbReference type="InParanoid" id="A8P5A6"/>
<feature type="domain" description="Protein root UVB sensitive/RUS" evidence="5">
    <location>
        <begin position="320"/>
        <end position="562"/>
    </location>
</feature>
<dbReference type="eggNOG" id="KOG1575">
    <property type="taxonomic scope" value="Eukaryota"/>
</dbReference>
<evidence type="ECO:0000256" key="1">
    <source>
        <dbReference type="ARBA" id="ARBA00023002"/>
    </source>
</evidence>
<dbReference type="InterPro" id="IPR023210">
    <property type="entry name" value="NADP_OxRdtase_dom"/>
</dbReference>
<comment type="caution">
    <text evidence="6">The sequence shown here is derived from an EMBL/GenBank/DDBJ whole genome shotgun (WGS) entry which is preliminary data.</text>
</comment>
<dbReference type="SUPFAM" id="SSF51430">
    <property type="entry name" value="NAD(P)-linked oxidoreductase"/>
    <property type="match status" value="1"/>
</dbReference>
<gene>
    <name evidence="6" type="ORF">CC1G_05449</name>
</gene>
<keyword evidence="7" id="KW-1185">Reference proteome</keyword>
<feature type="transmembrane region" description="Helical" evidence="3">
    <location>
        <begin position="526"/>
        <end position="546"/>
    </location>
</feature>
<dbReference type="PANTHER" id="PTHR43625:SF40">
    <property type="entry name" value="ALDO-KETO REDUCTASE YAKC [NADP(+)]"/>
    <property type="match status" value="1"/>
</dbReference>
<dbReference type="HOGENOM" id="CLU_363696_0_0_1"/>
<protein>
    <submittedName>
        <fullName evidence="6">Aldo-keto reductase</fullName>
    </submittedName>
</protein>
<dbReference type="PRINTS" id="PR00069">
    <property type="entry name" value="ALDKETRDTASE"/>
</dbReference>
<dbReference type="VEuPathDB" id="FungiDB:CC1G_05449"/>
<keyword evidence="1" id="KW-0560">Oxidoreductase</keyword>
<dbReference type="GeneID" id="6015491"/>
<evidence type="ECO:0000313" key="7">
    <source>
        <dbReference type="Proteomes" id="UP000001861"/>
    </source>
</evidence>
<evidence type="ECO:0000256" key="3">
    <source>
        <dbReference type="SAM" id="Phobius"/>
    </source>
</evidence>
<dbReference type="EMBL" id="AACS02000011">
    <property type="protein sequence ID" value="EAU82827.2"/>
    <property type="molecule type" value="Genomic_DNA"/>
</dbReference>
<evidence type="ECO:0000259" key="5">
    <source>
        <dbReference type="Pfam" id="PF04884"/>
    </source>
</evidence>
<evidence type="ECO:0000313" key="6">
    <source>
        <dbReference type="EMBL" id="EAU82827.2"/>
    </source>
</evidence>
<dbReference type="GO" id="GO:0005737">
    <property type="term" value="C:cytoplasm"/>
    <property type="evidence" value="ECO:0007669"/>
    <property type="project" value="TreeGrafter"/>
</dbReference>
<dbReference type="InterPro" id="IPR050791">
    <property type="entry name" value="Aldo-Keto_reductase"/>
</dbReference>
<feature type="domain" description="NADP-dependent oxidoreductase" evidence="4">
    <location>
        <begin position="7"/>
        <end position="287"/>
    </location>
</feature>
<name>A8P5A6_COPC7</name>
<dbReference type="Proteomes" id="UP000001861">
    <property type="component" value="Unassembled WGS sequence"/>
</dbReference>
<organism evidence="6 7">
    <name type="scientific">Coprinopsis cinerea (strain Okayama-7 / 130 / ATCC MYA-4618 / FGSC 9003)</name>
    <name type="common">Inky cap fungus</name>
    <name type="synonym">Hormographiella aspergillata</name>
    <dbReference type="NCBI Taxonomy" id="240176"/>
    <lineage>
        <taxon>Eukaryota</taxon>
        <taxon>Fungi</taxon>
        <taxon>Dikarya</taxon>
        <taxon>Basidiomycota</taxon>
        <taxon>Agaricomycotina</taxon>
        <taxon>Agaricomycetes</taxon>
        <taxon>Agaricomycetidae</taxon>
        <taxon>Agaricales</taxon>
        <taxon>Agaricineae</taxon>
        <taxon>Psathyrellaceae</taxon>
        <taxon>Coprinopsis</taxon>
    </lineage>
</organism>
<dbReference type="Gene3D" id="3.20.20.100">
    <property type="entry name" value="NADP-dependent oxidoreductase domain"/>
    <property type="match status" value="1"/>
</dbReference>
<dbReference type="OrthoDB" id="37537at2759"/>
<sequence length="768" mass="85596">MGLSAFYGKVDDDEERLKILDAAFEVGCTFWDSADIYGDSEELLGKWFKRTGNRKKIFLATKFGVNHQAPGTINGKPEYVKQAIERSLTRLGVDQVDLYYLHRADKDTPIEVTVGAMAELVREGKVRYLGLSEVSSETLRRAHAVHPIAAVQVEYSPFCLDIETERVGLLKTCRELGVAVVAYSPVGRGLLTGRFKSIDDFEPEDFRRMVPMFQKNFDKILTLADNIKNIAKKHNATAAQVCLAWLLAQGDDIFVIPGTRKIEYLKENVAASKVKLTADELAAIRDFANKAGLTGEHERYPEAMMKALNYRTIFNHYNDLQKLRDFGKAVFLPAGYPNSVTPDYLTYQVLNALQAFCSSLASLISSRATLQGFGVGSASASANDALLLTILLDIYSRLTTIVSAHLLGSSLATEAKKYRFVADILNDVAVVLDTLSPVFKAQGYPQLRVVALCLSASCRALCGIAAGGSKAAISVHFATPVKGKGDLGDLNAKDSSKETVLALFGMLLGSLIVPRLQTAWSTYTTLFILLSLHIAINYVAVTGLVLRTMNWQRMWFCWMFYYADNKKRGDEKREEDGKQDEGSVDEFTPTPERINPLETLFDHRYNVFKDPWTRKDMGRVTIGSSLATILQGPLKPNLLGNIGREGYIVWFDAESLSYPTPDSVEPIVVGYPRLHVSFHDPRYPLLCSWLHAGWICKEIYERRKKEGRDVVIDATKIVLEGYEATSSLAAFKDKMKKLHWDPDSCDIPCSTPEATIFSYGYSWDGKKD</sequence>
<proteinExistence type="predicted"/>
<evidence type="ECO:0000256" key="2">
    <source>
        <dbReference type="SAM" id="MobiDB-lite"/>
    </source>
</evidence>
<keyword evidence="3" id="KW-0812">Transmembrane</keyword>